<accession>A0A4V3FNX9</accession>
<dbReference type="Proteomes" id="UP000295757">
    <property type="component" value="Unassembled WGS sequence"/>
</dbReference>
<sequence>MNDLIFIIIFVTILIILTAFIAHFSSNMFTKVNITKILFKKWDILIYHNKELKVHSYFKRGASAFVNSYLTNFIINLVIGNILIIILGIGLFFKIKYSIHISFFILWGLFILMILLISFIFFYKYIKYKKIFRSYLKHFIFDDTDYFFDKEYSENRDANIKLCIDFSVNKKFGVMLNYSKMNYLTLIKKIQIYLFYFIIWGHHFIEVNQGNEIWEDLYQEFVNQKNKGAW</sequence>
<dbReference type="EMBL" id="SOCN01000001">
    <property type="protein sequence ID" value="TDV24200.1"/>
    <property type="molecule type" value="Genomic_DNA"/>
</dbReference>
<name>A0A4V3FNX9_9BACT</name>
<protein>
    <submittedName>
        <fullName evidence="2">Uncharacterized protein</fullName>
    </submittedName>
</protein>
<dbReference type="OrthoDB" id="402562at2"/>
<evidence type="ECO:0000256" key="1">
    <source>
        <dbReference type="SAM" id="Phobius"/>
    </source>
</evidence>
<organism evidence="2 3">
    <name type="scientific">Mycoplasmopsis mustelae</name>
    <dbReference type="NCBI Taxonomy" id="171289"/>
    <lineage>
        <taxon>Bacteria</taxon>
        <taxon>Bacillati</taxon>
        <taxon>Mycoplasmatota</taxon>
        <taxon>Mycoplasmoidales</taxon>
        <taxon>Metamycoplasmataceae</taxon>
        <taxon>Mycoplasmopsis</taxon>
    </lineage>
</organism>
<keyword evidence="1" id="KW-0812">Transmembrane</keyword>
<dbReference type="AlphaFoldDB" id="A0A4V3FNX9"/>
<feature type="transmembrane region" description="Helical" evidence="1">
    <location>
        <begin position="99"/>
        <end position="123"/>
    </location>
</feature>
<evidence type="ECO:0000313" key="3">
    <source>
        <dbReference type="Proteomes" id="UP000295757"/>
    </source>
</evidence>
<reference evidence="2 3" key="1">
    <citation type="submission" date="2019-03" db="EMBL/GenBank/DDBJ databases">
        <title>Genomic Encyclopedia of Archaeal and Bacterial Type Strains, Phase II (KMG-II): from individual species to whole genera.</title>
        <authorList>
            <person name="Goeker M."/>
        </authorList>
    </citation>
    <scope>NUCLEOTIDE SEQUENCE [LARGE SCALE GENOMIC DNA]</scope>
    <source>
        <strain evidence="2 3">ATCC 35214</strain>
    </source>
</reference>
<keyword evidence="3" id="KW-1185">Reference proteome</keyword>
<gene>
    <name evidence="2" type="ORF">BCF59_0150</name>
</gene>
<feature type="transmembrane region" description="Helical" evidence="1">
    <location>
        <begin position="69"/>
        <end position="93"/>
    </location>
</feature>
<evidence type="ECO:0000313" key="2">
    <source>
        <dbReference type="EMBL" id="TDV24200.1"/>
    </source>
</evidence>
<keyword evidence="1" id="KW-0472">Membrane</keyword>
<keyword evidence="1" id="KW-1133">Transmembrane helix</keyword>
<feature type="transmembrane region" description="Helical" evidence="1">
    <location>
        <begin position="6"/>
        <end position="24"/>
    </location>
</feature>
<comment type="caution">
    <text evidence="2">The sequence shown here is derived from an EMBL/GenBank/DDBJ whole genome shotgun (WGS) entry which is preliminary data.</text>
</comment>
<proteinExistence type="predicted"/>